<accession>G8TKF6</accession>
<evidence type="ECO:0000313" key="1">
    <source>
        <dbReference type="EMBL" id="AEV97612.1"/>
    </source>
</evidence>
<proteinExistence type="predicted"/>
<sequence>MVPSRQPTIYKIGKITKGQKPFKHMDLMLKDQPYKYWRHNQTIQRYSVYNIITAFIHQGIKTITMPGIV</sequence>
<dbReference type="HOGENOM" id="CLU_2771658_0_0_10"/>
<dbReference type="EMBL" id="CP003178">
    <property type="protein sequence ID" value="AEV97612.1"/>
    <property type="molecule type" value="Genomic_DNA"/>
</dbReference>
<dbReference type="KEGG" id="nko:Niako_1238"/>
<name>G8TKF6_NIAKG</name>
<gene>
    <name evidence="1" type="ordered locus">Niako_1238</name>
</gene>
<protein>
    <submittedName>
        <fullName evidence="1">Uncharacterized protein</fullName>
    </submittedName>
</protein>
<organism evidence="1 2">
    <name type="scientific">Niastella koreensis (strain DSM 17620 / KACC 11465 / NBRC 106392 / GR20-10)</name>
    <dbReference type="NCBI Taxonomy" id="700598"/>
    <lineage>
        <taxon>Bacteria</taxon>
        <taxon>Pseudomonadati</taxon>
        <taxon>Bacteroidota</taxon>
        <taxon>Chitinophagia</taxon>
        <taxon>Chitinophagales</taxon>
        <taxon>Chitinophagaceae</taxon>
        <taxon>Niastella</taxon>
    </lineage>
</organism>
<dbReference type="AlphaFoldDB" id="G8TKF6"/>
<reference evidence="1 2" key="1">
    <citation type="submission" date="2011-12" db="EMBL/GenBank/DDBJ databases">
        <title>The complete genome of Niastella koreensis GR20-10.</title>
        <authorList>
            <consortium name="US DOE Joint Genome Institute (JGI-PGF)"/>
            <person name="Lucas S."/>
            <person name="Han J."/>
            <person name="Lapidus A."/>
            <person name="Bruce D."/>
            <person name="Goodwin L."/>
            <person name="Pitluck S."/>
            <person name="Peters L."/>
            <person name="Kyrpides N."/>
            <person name="Mavromatis K."/>
            <person name="Ivanova N."/>
            <person name="Mikhailova N."/>
            <person name="Davenport K."/>
            <person name="Saunders E."/>
            <person name="Detter J.C."/>
            <person name="Tapia R."/>
            <person name="Han C."/>
            <person name="Land M."/>
            <person name="Hauser L."/>
            <person name="Markowitz V."/>
            <person name="Cheng J.-F."/>
            <person name="Hugenholtz P."/>
            <person name="Woyke T."/>
            <person name="Wu D."/>
            <person name="Tindall B."/>
            <person name="Pomrenke H."/>
            <person name="Brambilla E."/>
            <person name="Klenk H.-P."/>
            <person name="Eisen J.A."/>
        </authorList>
    </citation>
    <scope>NUCLEOTIDE SEQUENCE [LARGE SCALE GENOMIC DNA]</scope>
    <source>
        <strain evidence="2">DSM 17620 / KACC 11465 / NBRC 106392 / GR20-10</strain>
    </source>
</reference>
<dbReference type="Proteomes" id="UP000005438">
    <property type="component" value="Chromosome"/>
</dbReference>
<evidence type="ECO:0000313" key="2">
    <source>
        <dbReference type="Proteomes" id="UP000005438"/>
    </source>
</evidence>